<accession>A0A168AV44</accession>
<dbReference type="AlphaFoldDB" id="A0A168AV44"/>
<reference evidence="1 2" key="1">
    <citation type="journal article" date="2016" name="Genome Biol. Evol.">
        <title>Divergent and convergent evolution of fungal pathogenicity.</title>
        <authorList>
            <person name="Shang Y."/>
            <person name="Xiao G."/>
            <person name="Zheng P."/>
            <person name="Cen K."/>
            <person name="Zhan S."/>
            <person name="Wang C."/>
        </authorList>
    </citation>
    <scope>NUCLEOTIDE SEQUENCE [LARGE SCALE GENOMIC DNA]</scope>
    <source>
        <strain evidence="1 2">RCEF 1005</strain>
    </source>
</reference>
<keyword evidence="2" id="KW-1185">Reference proteome</keyword>
<protein>
    <submittedName>
        <fullName evidence="1">Alpha-galactosidase A</fullName>
    </submittedName>
</protein>
<dbReference type="Proteomes" id="UP000076881">
    <property type="component" value="Unassembled WGS sequence"/>
</dbReference>
<dbReference type="EMBL" id="AZHF01000011">
    <property type="protein sequence ID" value="OAA69231.1"/>
    <property type="molecule type" value="Genomic_DNA"/>
</dbReference>
<organism evidence="1 2">
    <name type="scientific">Akanthomyces lecanii RCEF 1005</name>
    <dbReference type="NCBI Taxonomy" id="1081108"/>
    <lineage>
        <taxon>Eukaryota</taxon>
        <taxon>Fungi</taxon>
        <taxon>Dikarya</taxon>
        <taxon>Ascomycota</taxon>
        <taxon>Pezizomycotina</taxon>
        <taxon>Sordariomycetes</taxon>
        <taxon>Hypocreomycetidae</taxon>
        <taxon>Hypocreales</taxon>
        <taxon>Cordycipitaceae</taxon>
        <taxon>Akanthomyces</taxon>
        <taxon>Cordyceps confragosa</taxon>
    </lineage>
</organism>
<evidence type="ECO:0000313" key="2">
    <source>
        <dbReference type="Proteomes" id="UP000076881"/>
    </source>
</evidence>
<proteinExistence type="predicted"/>
<dbReference type="OrthoDB" id="2687876at2759"/>
<sequence>MSSSTPHPEIISMEFSTGCRDNCYYRILAGRHAHIYRATPKDEPEATFSQGKLASVDTVWHPTMINFMALRKTERLTLLAEEAVWQREPHAPQLIIAKMTRFFWEILYIEAETAIFEHLAALNIGPKFLGHVHENGRVIGFALEKLLD</sequence>
<gene>
    <name evidence="1" type="ORF">LEL_10107</name>
</gene>
<evidence type="ECO:0000313" key="1">
    <source>
        <dbReference type="EMBL" id="OAA69231.1"/>
    </source>
</evidence>
<name>A0A168AV44_CORDF</name>
<comment type="caution">
    <text evidence="1">The sequence shown here is derived from an EMBL/GenBank/DDBJ whole genome shotgun (WGS) entry which is preliminary data.</text>
</comment>